<gene>
    <name evidence="7" type="ORF">IP91_00559</name>
</gene>
<dbReference type="AlphaFoldDB" id="A0A562RM11"/>
<evidence type="ECO:0000256" key="2">
    <source>
        <dbReference type="ARBA" id="ARBA00023015"/>
    </source>
</evidence>
<keyword evidence="2" id="KW-0805">Transcription regulation</keyword>
<evidence type="ECO:0000256" key="3">
    <source>
        <dbReference type="ARBA" id="ARBA00023082"/>
    </source>
</evidence>
<dbReference type="RefSeq" id="WP_145647248.1">
    <property type="nucleotide sequence ID" value="NZ_VLLB01000001.1"/>
</dbReference>
<evidence type="ECO:0000256" key="1">
    <source>
        <dbReference type="ARBA" id="ARBA00010641"/>
    </source>
</evidence>
<comment type="similarity">
    <text evidence="1">Belongs to the sigma-70 factor family. ECF subfamily.</text>
</comment>
<dbReference type="InterPro" id="IPR007627">
    <property type="entry name" value="RNA_pol_sigma70_r2"/>
</dbReference>
<dbReference type="InterPro" id="IPR013324">
    <property type="entry name" value="RNA_pol_sigma_r3/r4-like"/>
</dbReference>
<dbReference type="EMBL" id="VLLB01000001">
    <property type="protein sequence ID" value="TWI69490.1"/>
    <property type="molecule type" value="Genomic_DNA"/>
</dbReference>
<evidence type="ECO:0000313" key="8">
    <source>
        <dbReference type="Proteomes" id="UP000318431"/>
    </source>
</evidence>
<dbReference type="Gene3D" id="1.10.10.10">
    <property type="entry name" value="Winged helix-like DNA-binding domain superfamily/Winged helix DNA-binding domain"/>
    <property type="match status" value="1"/>
</dbReference>
<dbReference type="GO" id="GO:0016987">
    <property type="term" value="F:sigma factor activity"/>
    <property type="evidence" value="ECO:0007669"/>
    <property type="project" value="UniProtKB-KW"/>
</dbReference>
<dbReference type="Pfam" id="PF04542">
    <property type="entry name" value="Sigma70_r2"/>
    <property type="match status" value="1"/>
</dbReference>
<keyword evidence="4" id="KW-0804">Transcription</keyword>
<dbReference type="NCBIfam" id="TIGR02937">
    <property type="entry name" value="sigma70-ECF"/>
    <property type="match status" value="1"/>
</dbReference>
<evidence type="ECO:0000256" key="4">
    <source>
        <dbReference type="ARBA" id="ARBA00023163"/>
    </source>
</evidence>
<dbReference type="InterPro" id="IPR036388">
    <property type="entry name" value="WH-like_DNA-bd_sf"/>
</dbReference>
<dbReference type="InterPro" id="IPR039425">
    <property type="entry name" value="RNA_pol_sigma-70-like"/>
</dbReference>
<dbReference type="Pfam" id="PF08281">
    <property type="entry name" value="Sigma70_r4_2"/>
    <property type="match status" value="1"/>
</dbReference>
<dbReference type="PANTHER" id="PTHR43133:SF63">
    <property type="entry name" value="RNA POLYMERASE SIGMA FACTOR FECI-RELATED"/>
    <property type="match status" value="1"/>
</dbReference>
<dbReference type="CDD" id="cd06171">
    <property type="entry name" value="Sigma70_r4"/>
    <property type="match status" value="1"/>
</dbReference>
<dbReference type="OrthoDB" id="192021at2"/>
<keyword evidence="3" id="KW-0731">Sigma factor</keyword>
<dbReference type="SUPFAM" id="SSF88946">
    <property type="entry name" value="Sigma2 domain of RNA polymerase sigma factors"/>
    <property type="match status" value="1"/>
</dbReference>
<sequence>MPNDLDDWFITEVLPLEGTLMRYLRHNWRDSAEWADLRQEVYARVYEAARAGLPERAAPFVMTTARNLLIDRARRSQVVSIEAYAELSDLALDELTPDRHAGGRADLQRFVAALDDLPPRCREVVMLRKVDGLSQREVAEKMGIAEDTVEKQIAKGMRALADALFAHGIGAGIRKLEDRLRKRGT</sequence>
<proteinExistence type="inferred from homology"/>
<evidence type="ECO:0000259" key="5">
    <source>
        <dbReference type="Pfam" id="PF04542"/>
    </source>
</evidence>
<dbReference type="InterPro" id="IPR013325">
    <property type="entry name" value="RNA_pol_sigma_r2"/>
</dbReference>
<dbReference type="GO" id="GO:0006352">
    <property type="term" value="P:DNA-templated transcription initiation"/>
    <property type="evidence" value="ECO:0007669"/>
    <property type="project" value="InterPro"/>
</dbReference>
<dbReference type="InterPro" id="IPR014284">
    <property type="entry name" value="RNA_pol_sigma-70_dom"/>
</dbReference>
<evidence type="ECO:0000313" key="7">
    <source>
        <dbReference type="EMBL" id="TWI69490.1"/>
    </source>
</evidence>
<keyword evidence="8" id="KW-1185">Reference proteome</keyword>
<dbReference type="SUPFAM" id="SSF88659">
    <property type="entry name" value="Sigma3 and sigma4 domains of RNA polymerase sigma factors"/>
    <property type="match status" value="1"/>
</dbReference>
<protein>
    <submittedName>
        <fullName evidence="7">RNA polymerase sigma-70 factor (ECF subfamily)</fullName>
    </submittedName>
</protein>
<dbReference type="Proteomes" id="UP000318431">
    <property type="component" value="Unassembled WGS sequence"/>
</dbReference>
<feature type="domain" description="RNA polymerase sigma-70 region 2" evidence="5">
    <location>
        <begin position="19"/>
        <end position="77"/>
    </location>
</feature>
<name>A0A562RM11_9BURK</name>
<organism evidence="7 8">
    <name type="scientific">Pseudoduganella lurida</name>
    <dbReference type="NCBI Taxonomy" id="1036180"/>
    <lineage>
        <taxon>Bacteria</taxon>
        <taxon>Pseudomonadati</taxon>
        <taxon>Pseudomonadota</taxon>
        <taxon>Betaproteobacteria</taxon>
        <taxon>Burkholderiales</taxon>
        <taxon>Oxalobacteraceae</taxon>
        <taxon>Telluria group</taxon>
        <taxon>Pseudoduganella</taxon>
    </lineage>
</organism>
<dbReference type="GO" id="GO:0003677">
    <property type="term" value="F:DNA binding"/>
    <property type="evidence" value="ECO:0007669"/>
    <property type="project" value="InterPro"/>
</dbReference>
<dbReference type="Gene3D" id="1.10.1740.10">
    <property type="match status" value="1"/>
</dbReference>
<evidence type="ECO:0000259" key="6">
    <source>
        <dbReference type="Pfam" id="PF08281"/>
    </source>
</evidence>
<dbReference type="PANTHER" id="PTHR43133">
    <property type="entry name" value="RNA POLYMERASE ECF-TYPE SIGMA FACTO"/>
    <property type="match status" value="1"/>
</dbReference>
<accession>A0A562RM11</accession>
<comment type="caution">
    <text evidence="7">The sequence shown here is derived from an EMBL/GenBank/DDBJ whole genome shotgun (WGS) entry which is preliminary data.</text>
</comment>
<reference evidence="7 8" key="1">
    <citation type="journal article" date="2015" name="Stand. Genomic Sci.">
        <title>Genomic Encyclopedia of Bacterial and Archaeal Type Strains, Phase III: the genomes of soil and plant-associated and newly described type strains.</title>
        <authorList>
            <person name="Whitman W.B."/>
            <person name="Woyke T."/>
            <person name="Klenk H.P."/>
            <person name="Zhou Y."/>
            <person name="Lilburn T.G."/>
            <person name="Beck B.J."/>
            <person name="De Vos P."/>
            <person name="Vandamme P."/>
            <person name="Eisen J.A."/>
            <person name="Garrity G."/>
            <person name="Hugenholtz P."/>
            <person name="Kyrpides N.C."/>
        </authorList>
    </citation>
    <scope>NUCLEOTIDE SEQUENCE [LARGE SCALE GENOMIC DNA]</scope>
    <source>
        <strain evidence="7 8">CGMCC 1.10822</strain>
    </source>
</reference>
<feature type="domain" description="RNA polymerase sigma factor 70 region 4 type 2" evidence="6">
    <location>
        <begin position="108"/>
        <end position="160"/>
    </location>
</feature>
<dbReference type="InterPro" id="IPR013249">
    <property type="entry name" value="RNA_pol_sigma70_r4_t2"/>
</dbReference>